<dbReference type="Gene3D" id="2.60.120.470">
    <property type="entry name" value="PITH domain"/>
    <property type="match status" value="1"/>
</dbReference>
<comment type="similarity">
    <text evidence="1">Belongs to the PITHD1 family.</text>
</comment>
<dbReference type="PROSITE" id="PS51532">
    <property type="entry name" value="PITH"/>
    <property type="match status" value="1"/>
</dbReference>
<evidence type="ECO:0000259" key="3">
    <source>
        <dbReference type="PROSITE" id="PS51532"/>
    </source>
</evidence>
<dbReference type="Proteomes" id="UP000310189">
    <property type="component" value="Unassembled WGS sequence"/>
</dbReference>
<comment type="caution">
    <text evidence="4">The sequence shown here is derived from an EMBL/GenBank/DDBJ whole genome shotgun (WGS) entry which is preliminary data.</text>
</comment>
<dbReference type="GO" id="GO:0005634">
    <property type="term" value="C:nucleus"/>
    <property type="evidence" value="ECO:0007669"/>
    <property type="project" value="TreeGrafter"/>
</dbReference>
<dbReference type="GO" id="GO:0005737">
    <property type="term" value="C:cytoplasm"/>
    <property type="evidence" value="ECO:0007669"/>
    <property type="project" value="UniProtKB-ARBA"/>
</dbReference>
<gene>
    <name evidence="4" type="ORF">E3P99_02638</name>
</gene>
<evidence type="ECO:0000313" key="5">
    <source>
        <dbReference type="Proteomes" id="UP000310189"/>
    </source>
</evidence>
<feature type="compositionally biased region" description="Basic and acidic residues" evidence="2">
    <location>
        <begin position="11"/>
        <end position="20"/>
    </location>
</feature>
<reference evidence="4 5" key="1">
    <citation type="submission" date="2019-03" db="EMBL/GenBank/DDBJ databases">
        <title>Sequencing 23 genomes of Wallemia ichthyophaga.</title>
        <authorList>
            <person name="Gostincar C."/>
        </authorList>
    </citation>
    <scope>NUCLEOTIDE SEQUENCE [LARGE SCALE GENOMIC DNA]</scope>
    <source>
        <strain evidence="4 5">EXF-5753</strain>
    </source>
</reference>
<name>A0A4T0FNI6_9BASI</name>
<dbReference type="EMBL" id="SPNW01000039">
    <property type="protein sequence ID" value="TIA88356.1"/>
    <property type="molecule type" value="Genomic_DNA"/>
</dbReference>
<feature type="region of interest" description="Disordered" evidence="2">
    <location>
        <begin position="1"/>
        <end position="23"/>
    </location>
</feature>
<dbReference type="OrthoDB" id="2635at2759"/>
<protein>
    <recommendedName>
        <fullName evidence="3">PITH domain-containing protein</fullName>
    </recommendedName>
</protein>
<dbReference type="PANTHER" id="PTHR12175">
    <property type="entry name" value="AD039 HT014 THIOREDOXIN FAMILY TRP26"/>
    <property type="match status" value="1"/>
</dbReference>
<sequence>MTCSDSCSDPNHTHDPHPDSGVDNGYLYGVVDLEKVTALNSDESERASSVIKTWEERNDVAVSLHSDADEQLLLRVPFTAAVKLKSVLIKGGTAEKCPRTLHLYANQSYDFADIENEPTPTQTIELVGNDSTGECIEYPVKIAKFSSCSHITLFFADNYGDDVTQLFFAGFKGSWTPLKADPVITTYEAFANPADHNKIAGTERGMSNLGS</sequence>
<proteinExistence type="inferred from homology"/>
<evidence type="ECO:0000256" key="1">
    <source>
        <dbReference type="ARBA" id="ARBA00025788"/>
    </source>
</evidence>
<dbReference type="InterPro" id="IPR037047">
    <property type="entry name" value="PITH_dom_sf"/>
</dbReference>
<accession>A0A4T0FNI6</accession>
<feature type="compositionally biased region" description="Polar residues" evidence="2">
    <location>
        <begin position="1"/>
        <end position="10"/>
    </location>
</feature>
<dbReference type="AlphaFoldDB" id="A0A4T0FNI6"/>
<dbReference type="Pfam" id="PF06201">
    <property type="entry name" value="PITH"/>
    <property type="match status" value="1"/>
</dbReference>
<dbReference type="InterPro" id="IPR008979">
    <property type="entry name" value="Galactose-bd-like_sf"/>
</dbReference>
<dbReference type="InterPro" id="IPR010400">
    <property type="entry name" value="PITH_dom"/>
</dbReference>
<evidence type="ECO:0000256" key="2">
    <source>
        <dbReference type="SAM" id="MobiDB-lite"/>
    </source>
</evidence>
<feature type="domain" description="PITH" evidence="3">
    <location>
        <begin position="16"/>
        <end position="191"/>
    </location>
</feature>
<dbReference type="PANTHER" id="PTHR12175:SF1">
    <property type="entry name" value="PITH DOMAIN-CONTAINING PROTEIN 1"/>
    <property type="match status" value="1"/>
</dbReference>
<dbReference type="InterPro" id="IPR045099">
    <property type="entry name" value="PITH1-like"/>
</dbReference>
<organism evidence="4 5">
    <name type="scientific">Wallemia hederae</name>
    <dbReference type="NCBI Taxonomy" id="1540922"/>
    <lineage>
        <taxon>Eukaryota</taxon>
        <taxon>Fungi</taxon>
        <taxon>Dikarya</taxon>
        <taxon>Basidiomycota</taxon>
        <taxon>Wallemiomycotina</taxon>
        <taxon>Wallemiomycetes</taxon>
        <taxon>Wallemiales</taxon>
        <taxon>Wallemiaceae</taxon>
        <taxon>Wallemia</taxon>
    </lineage>
</organism>
<evidence type="ECO:0000313" key="4">
    <source>
        <dbReference type="EMBL" id="TIA88356.1"/>
    </source>
</evidence>
<keyword evidence="5" id="KW-1185">Reference proteome</keyword>
<dbReference type="SUPFAM" id="SSF49785">
    <property type="entry name" value="Galactose-binding domain-like"/>
    <property type="match status" value="1"/>
</dbReference>